<evidence type="ECO:0000256" key="3">
    <source>
        <dbReference type="ARBA" id="ARBA00022692"/>
    </source>
</evidence>
<proteinExistence type="inferred from homology"/>
<dbReference type="Pfam" id="PF00939">
    <property type="entry name" value="Na_sulph_symp"/>
    <property type="match status" value="1"/>
</dbReference>
<evidence type="ECO:0000313" key="7">
    <source>
        <dbReference type="EMBL" id="TPP65336.1"/>
    </source>
</evidence>
<comment type="subcellular location">
    <subcellularLocation>
        <location evidence="1">Membrane</location>
        <topology evidence="1">Multi-pass membrane protein</topology>
    </subcellularLocation>
</comment>
<comment type="caution">
    <text evidence="7">The sequence shown here is derived from an EMBL/GenBank/DDBJ whole genome shotgun (WGS) entry which is preliminary data.</text>
</comment>
<dbReference type="CDD" id="cd01115">
    <property type="entry name" value="SLC13_permease"/>
    <property type="match status" value="1"/>
</dbReference>
<accession>A0A504YY56</accession>
<feature type="transmembrane region" description="Helical" evidence="6">
    <location>
        <begin position="274"/>
        <end position="300"/>
    </location>
</feature>
<keyword evidence="8" id="KW-1185">Reference proteome</keyword>
<dbReference type="InterPro" id="IPR001898">
    <property type="entry name" value="SLC13A/DASS"/>
</dbReference>
<dbReference type="PANTHER" id="PTHR10283">
    <property type="entry name" value="SOLUTE CARRIER FAMILY 13 MEMBER"/>
    <property type="match status" value="1"/>
</dbReference>
<evidence type="ECO:0000256" key="2">
    <source>
        <dbReference type="ARBA" id="ARBA00006772"/>
    </source>
</evidence>
<dbReference type="GO" id="GO:0022857">
    <property type="term" value="F:transmembrane transporter activity"/>
    <property type="evidence" value="ECO:0007669"/>
    <property type="project" value="InterPro"/>
</dbReference>
<keyword evidence="5 6" id="KW-0472">Membrane</keyword>
<feature type="transmembrane region" description="Helical" evidence="6">
    <location>
        <begin position="37"/>
        <end position="60"/>
    </location>
</feature>
<gene>
    <name evidence="7" type="ORF">FGIG_05869</name>
</gene>
<comment type="similarity">
    <text evidence="2">Belongs to the SLC13A/DASS transporter (TC 2.A.47) family. NADC subfamily.</text>
</comment>
<evidence type="ECO:0000313" key="8">
    <source>
        <dbReference type="Proteomes" id="UP000316759"/>
    </source>
</evidence>
<dbReference type="OrthoDB" id="6493944at2759"/>
<dbReference type="PANTHER" id="PTHR10283:SF135">
    <property type="entry name" value="SOLUTE CARRIER FAMILY 13 MEMBER 5"/>
    <property type="match status" value="1"/>
</dbReference>
<feature type="transmembrane region" description="Helical" evidence="6">
    <location>
        <begin position="178"/>
        <end position="195"/>
    </location>
</feature>
<dbReference type="Proteomes" id="UP000316759">
    <property type="component" value="Unassembled WGS sequence"/>
</dbReference>
<protein>
    <submittedName>
        <fullName evidence="7">Solute carrier family 13 (Sodium-dependent dicarboxylate transporter) member 2</fullName>
    </submittedName>
</protein>
<feature type="transmembrane region" description="Helical" evidence="6">
    <location>
        <begin position="596"/>
        <end position="615"/>
    </location>
</feature>
<sequence length="639" mass="70298">MLNIIVSPILAPLLQTSPRLTLNPSNRMHLSADFRKLWTVFLAFRRLAFIFLYPSMLSIIPASIPGQASKGAFILLLMAGFWLTEVVPIYVTALFPIVFGPMMGLMTSSQVCQSYMKDTNMLFIGGLFVATAIEHRGLHKRIALSVLRVVGSDPKMLMLGFMLPTWFLSMWMSNTATTAMMITIVEAVLQSLTSIEETLQKNGDLKTQVDPDKPPMLQMLQQVEQSTPNFASDTQHLDLRSALTTGVVEVKNKEHQNAADEELVRFRTMKRISIGLSLSVCYSSTCGGIATITGTAPNSILFGLVNSLYGENTGLSFGSWMAYALPISLTMLLFTWFWLTLLYFGIRSFCHGTRGSKRDQMVKEVITKETHVLGEFTYAEGMCSCLFLLITLLWVTRSAGSVGWSRFFNGSGEVFVTDTQPAIVVSLMALVLPAVGPLELWRYQYHHYKDTSAPIDFSNQFLLPWHVAQKRIPWGVVFVLGGGFALSDICQSSGLSAEVGRFLGQRFSELPVMGLVLVCSVCSAALTELTSNAATASILLPIMFSLCESLKIHPFMLAFPVTVGTSFAFSLPAATPPNSIVFGKGRVKVKHMIRSGIFLNVIGSVVSLFAMSTYVPPLFGLRQLPDWAINATGHVSPVH</sequence>
<dbReference type="AlphaFoldDB" id="A0A504YY56"/>
<reference evidence="7 8" key="1">
    <citation type="submission" date="2019-04" db="EMBL/GenBank/DDBJ databases">
        <title>Annotation for the trematode Fasciola gigantica.</title>
        <authorList>
            <person name="Choi Y.-J."/>
        </authorList>
    </citation>
    <scope>NUCLEOTIDE SEQUENCE [LARGE SCALE GENOMIC DNA]</scope>
    <source>
        <strain evidence="7">Uganda_cow_1</strain>
    </source>
</reference>
<evidence type="ECO:0000256" key="4">
    <source>
        <dbReference type="ARBA" id="ARBA00022989"/>
    </source>
</evidence>
<name>A0A504YY56_FASGI</name>
<feature type="transmembrane region" description="Helical" evidence="6">
    <location>
        <begin position="72"/>
        <end position="99"/>
    </location>
</feature>
<feature type="transmembrane region" description="Helical" evidence="6">
    <location>
        <begin position="320"/>
        <end position="344"/>
    </location>
</feature>
<evidence type="ECO:0000256" key="5">
    <source>
        <dbReference type="ARBA" id="ARBA00023136"/>
    </source>
</evidence>
<feature type="transmembrane region" description="Helical" evidence="6">
    <location>
        <begin position="422"/>
        <end position="441"/>
    </location>
</feature>
<evidence type="ECO:0000256" key="1">
    <source>
        <dbReference type="ARBA" id="ARBA00004141"/>
    </source>
</evidence>
<keyword evidence="3 6" id="KW-0812">Transmembrane</keyword>
<evidence type="ECO:0000256" key="6">
    <source>
        <dbReference type="SAM" id="Phobius"/>
    </source>
</evidence>
<dbReference type="GO" id="GO:0005886">
    <property type="term" value="C:plasma membrane"/>
    <property type="evidence" value="ECO:0007669"/>
    <property type="project" value="TreeGrafter"/>
</dbReference>
<keyword evidence="4 6" id="KW-1133">Transmembrane helix</keyword>
<dbReference type="STRING" id="46835.A0A504YY56"/>
<organism evidence="7 8">
    <name type="scientific">Fasciola gigantica</name>
    <name type="common">Giant liver fluke</name>
    <dbReference type="NCBI Taxonomy" id="46835"/>
    <lineage>
        <taxon>Eukaryota</taxon>
        <taxon>Metazoa</taxon>
        <taxon>Spiralia</taxon>
        <taxon>Lophotrochozoa</taxon>
        <taxon>Platyhelminthes</taxon>
        <taxon>Trematoda</taxon>
        <taxon>Digenea</taxon>
        <taxon>Plagiorchiida</taxon>
        <taxon>Echinostomata</taxon>
        <taxon>Echinostomatoidea</taxon>
        <taxon>Fasciolidae</taxon>
        <taxon>Fasciola</taxon>
    </lineage>
</organism>
<feature type="transmembrane region" description="Helical" evidence="6">
    <location>
        <begin position="119"/>
        <end position="135"/>
    </location>
</feature>
<dbReference type="EMBL" id="SUNJ01003327">
    <property type="protein sequence ID" value="TPP65336.1"/>
    <property type="molecule type" value="Genomic_DNA"/>
</dbReference>